<keyword evidence="1" id="KW-0479">Metal-binding</keyword>
<keyword evidence="8" id="KW-1185">Reference proteome</keyword>
<protein>
    <submittedName>
        <fullName evidence="7">Uncharacterized protein</fullName>
    </submittedName>
</protein>
<dbReference type="PANTHER" id="PTHR36206">
    <property type="entry name" value="ASPERCRYPTIN BIOSYNTHESIS CLUSTER-SPECIFIC TRANSCRIPTION REGULATOR ATNN-RELATED"/>
    <property type="match status" value="1"/>
</dbReference>
<name>A0ABR0KAV6_9EURO</name>
<dbReference type="InterPro" id="IPR021858">
    <property type="entry name" value="Fun_TF"/>
</dbReference>
<evidence type="ECO:0000313" key="8">
    <source>
        <dbReference type="Proteomes" id="UP001345013"/>
    </source>
</evidence>
<keyword evidence="5" id="KW-0804">Transcription</keyword>
<comment type="caution">
    <text evidence="7">The sequence shown here is derived from an EMBL/GenBank/DDBJ whole genome shotgun (WGS) entry which is preliminary data.</text>
</comment>
<proteinExistence type="predicted"/>
<dbReference type="Pfam" id="PF11951">
    <property type="entry name" value="Fungal_trans_2"/>
    <property type="match status" value="1"/>
</dbReference>
<keyword evidence="6" id="KW-0539">Nucleus</keyword>
<evidence type="ECO:0000256" key="1">
    <source>
        <dbReference type="ARBA" id="ARBA00022723"/>
    </source>
</evidence>
<dbReference type="EMBL" id="JAVRRG010000051">
    <property type="protein sequence ID" value="KAK5092868.1"/>
    <property type="molecule type" value="Genomic_DNA"/>
</dbReference>
<keyword evidence="3" id="KW-0805">Transcription regulation</keyword>
<evidence type="ECO:0000256" key="2">
    <source>
        <dbReference type="ARBA" id="ARBA00022833"/>
    </source>
</evidence>
<dbReference type="InterPro" id="IPR052360">
    <property type="entry name" value="Transcr_Regulatory_Proteins"/>
</dbReference>
<sequence>MFVGAGSLITSRITSRSLPGLSPSPTAALDVLQLDPDESRAFDYFLHRAAPCLAATQDGSFWTSLVPQVVRQHAAVRNAVLAISCMFEHPPETSNPVRAASVITKAQSQALKWQSRSIKGFYTSLSQSQDKEQTELALLSCVLLTTIEFQQNNVHNAIMLLKHGYDMASNIFTSSANSIPSTIKGILVPILARQTVLMATFGRLPPKHWFERFQSIAPTSVSELRSLTDARAGLYTCLFKGMEVVYAANSAYMEDSAPDLGPMGPLKSQQAAVMAELAQWDKAFFLFSQSRSGKFTEKEQLASTSMIMYYNIACIWILTMFDATETILQDKQTHRFQTVVDCAETLLDAAQKGSQETPAPFSFEMGVIPPLFFTGSRCRHPLIRRKTVELLRRAPKQEALYAAEMNARAIERLLEIEEDEDLTKSVAEGTCQGAWPSRETVCDHASILYELDGGKKFLPSLSYIRGYSRGEDGKPRFERATVPLY</sequence>
<reference evidence="7 8" key="1">
    <citation type="submission" date="2023-08" db="EMBL/GenBank/DDBJ databases">
        <title>Black Yeasts Isolated from many extreme environments.</title>
        <authorList>
            <person name="Coleine C."/>
            <person name="Stajich J.E."/>
            <person name="Selbmann L."/>
        </authorList>
    </citation>
    <scope>NUCLEOTIDE SEQUENCE [LARGE SCALE GENOMIC DNA]</scope>
    <source>
        <strain evidence="7 8">CCFEE 5885</strain>
    </source>
</reference>
<dbReference type="Proteomes" id="UP001345013">
    <property type="component" value="Unassembled WGS sequence"/>
</dbReference>
<keyword evidence="2" id="KW-0862">Zinc</keyword>
<gene>
    <name evidence="7" type="ORF">LTR24_004782</name>
</gene>
<evidence type="ECO:0000256" key="3">
    <source>
        <dbReference type="ARBA" id="ARBA00023015"/>
    </source>
</evidence>
<keyword evidence="4" id="KW-0238">DNA-binding</keyword>
<accession>A0ABR0KAV6</accession>
<evidence type="ECO:0000313" key="7">
    <source>
        <dbReference type="EMBL" id="KAK5092868.1"/>
    </source>
</evidence>
<evidence type="ECO:0000256" key="5">
    <source>
        <dbReference type="ARBA" id="ARBA00023163"/>
    </source>
</evidence>
<evidence type="ECO:0000256" key="6">
    <source>
        <dbReference type="ARBA" id="ARBA00023242"/>
    </source>
</evidence>
<evidence type="ECO:0000256" key="4">
    <source>
        <dbReference type="ARBA" id="ARBA00023125"/>
    </source>
</evidence>
<organism evidence="7 8">
    <name type="scientific">Lithohypha guttulata</name>
    <dbReference type="NCBI Taxonomy" id="1690604"/>
    <lineage>
        <taxon>Eukaryota</taxon>
        <taxon>Fungi</taxon>
        <taxon>Dikarya</taxon>
        <taxon>Ascomycota</taxon>
        <taxon>Pezizomycotina</taxon>
        <taxon>Eurotiomycetes</taxon>
        <taxon>Chaetothyriomycetidae</taxon>
        <taxon>Chaetothyriales</taxon>
        <taxon>Trichomeriaceae</taxon>
        <taxon>Lithohypha</taxon>
    </lineage>
</organism>
<dbReference type="PANTHER" id="PTHR36206:SF16">
    <property type="entry name" value="TRANSCRIPTION FACTOR DOMAIN-CONTAINING PROTEIN-RELATED"/>
    <property type="match status" value="1"/>
</dbReference>